<keyword evidence="4" id="KW-0547">Nucleotide-binding</keyword>
<dbReference type="eggNOG" id="COG1125">
    <property type="taxonomic scope" value="Bacteria"/>
</dbReference>
<accession>G7V8X8</accession>
<dbReference type="Proteomes" id="UP000005868">
    <property type="component" value="Chromosome"/>
</dbReference>
<reference evidence="8" key="1">
    <citation type="submission" date="2011-10" db="EMBL/GenBank/DDBJ databases">
        <title>The complete genome of chromosome of Thermovirga lienii DSM 17291.</title>
        <authorList>
            <consortium name="US DOE Joint Genome Institute (JGI-PGF)"/>
            <person name="Lucas S."/>
            <person name="Copeland A."/>
            <person name="Lapidus A."/>
            <person name="Glavina del Rio T."/>
            <person name="Dalin E."/>
            <person name="Tice H."/>
            <person name="Bruce D."/>
            <person name="Goodwin L."/>
            <person name="Pitluck S."/>
            <person name="Peters L."/>
            <person name="Mikhailova N."/>
            <person name="Saunders E."/>
            <person name="Kyrpides N."/>
            <person name="Mavromatis K."/>
            <person name="Ivanova N."/>
            <person name="Last F.I."/>
            <person name="Brettin T."/>
            <person name="Detter J.C."/>
            <person name="Han C."/>
            <person name="Larimer F."/>
            <person name="Land M."/>
            <person name="Hauser L."/>
            <person name="Markowitz V."/>
            <person name="Cheng J.-F."/>
            <person name="Hugenholtz P."/>
            <person name="Woyke T."/>
            <person name="Wu D."/>
            <person name="Spring S."/>
            <person name="Schroeder M."/>
            <person name="Brambilla E.-M."/>
            <person name="Klenk H.-P."/>
            <person name="Eisen J.A."/>
        </authorList>
    </citation>
    <scope>NUCLEOTIDE SEQUENCE [LARGE SCALE GENOMIC DNA]</scope>
    <source>
        <strain evidence="8">ATCC BAA-1197 / DSM 17291 / Cas60314</strain>
    </source>
</reference>
<dbReference type="eggNOG" id="COG0517">
    <property type="taxonomic scope" value="Bacteria"/>
</dbReference>
<dbReference type="InterPro" id="IPR003439">
    <property type="entry name" value="ABC_transporter-like_ATP-bd"/>
</dbReference>
<dbReference type="EMBL" id="CP003096">
    <property type="protein sequence ID" value="AER67512.1"/>
    <property type="molecule type" value="Genomic_DNA"/>
</dbReference>
<sequence>MVLFEDVSKVYEDGTRAVDHLNLEIAKGELVVLIGPSGCGKTTTLKMVNRLEDCTEGTIKVGGQDITKTDPVKLRRNIGYVIQETALMPHLSVAENIATVPRLLGWKKSKIRKRVDELLEMAGLDPAIYRYRLPDQLSGGQKQRIGVLRALAADPEVVLMDEPFGALDPIAREKLQNELIQLQKTVKKTIIFVTHDMDEALKIADKIVLMRRGKIEQVGSPEDLQQNPANDFVRDFIGEDRLSQISPDTSVEVVVQEPKIRVSPKMSAADVLDIMEDEGHETAQIVDSYGKWHGMAVLWLLKRAARQNGKATEGAKKDRKIYIEDGTLRDAAAMLADQDLPIPVIDENNTFKGVVTHAGVARLTISRLTRYKGKEAV</sequence>
<evidence type="ECO:0000259" key="6">
    <source>
        <dbReference type="PROSITE" id="PS50893"/>
    </source>
</evidence>
<dbReference type="PANTHER" id="PTHR43117:SF4">
    <property type="entry name" value="OSMOPROTECTANT IMPORT ATP-BINDING PROTEIN OSMV"/>
    <property type="match status" value="1"/>
</dbReference>
<dbReference type="GO" id="GO:0031460">
    <property type="term" value="P:glycine betaine transport"/>
    <property type="evidence" value="ECO:0007669"/>
    <property type="project" value="InterPro"/>
</dbReference>
<evidence type="ECO:0000313" key="7">
    <source>
        <dbReference type="EMBL" id="AER67512.1"/>
    </source>
</evidence>
<dbReference type="PROSITE" id="PS00211">
    <property type="entry name" value="ABC_TRANSPORTER_1"/>
    <property type="match status" value="1"/>
</dbReference>
<evidence type="ECO:0000256" key="1">
    <source>
        <dbReference type="ARBA" id="ARBA00005417"/>
    </source>
</evidence>
<feature type="domain" description="ABC transporter" evidence="6">
    <location>
        <begin position="2"/>
        <end position="237"/>
    </location>
</feature>
<dbReference type="Pfam" id="PF00571">
    <property type="entry name" value="CBS"/>
    <property type="match status" value="1"/>
</dbReference>
<dbReference type="GO" id="GO:0016020">
    <property type="term" value="C:membrane"/>
    <property type="evidence" value="ECO:0007669"/>
    <property type="project" value="InterPro"/>
</dbReference>
<keyword evidence="8" id="KW-1185">Reference proteome</keyword>
<dbReference type="AlphaFoldDB" id="G7V8X8"/>
<evidence type="ECO:0000313" key="8">
    <source>
        <dbReference type="Proteomes" id="UP000005868"/>
    </source>
</evidence>
<comment type="similarity">
    <text evidence="1">Belongs to the ABC transporter superfamily.</text>
</comment>
<dbReference type="GO" id="GO:0005524">
    <property type="term" value="F:ATP binding"/>
    <property type="evidence" value="ECO:0007669"/>
    <property type="project" value="UniProtKB-KW"/>
</dbReference>
<dbReference type="Pfam" id="PF00005">
    <property type="entry name" value="ABC_tran"/>
    <property type="match status" value="1"/>
</dbReference>
<dbReference type="KEGG" id="tli:Tlie_1794"/>
<keyword evidence="3" id="KW-0677">Repeat</keyword>
<name>G7V8X8_THELD</name>
<dbReference type="InterPro" id="IPR005892">
    <property type="entry name" value="Gly-betaine_transp_ATP-bd"/>
</dbReference>
<gene>
    <name evidence="7" type="ordered locus">Tlie_1794</name>
</gene>
<dbReference type="SUPFAM" id="SSF52540">
    <property type="entry name" value="P-loop containing nucleoside triphosphate hydrolases"/>
    <property type="match status" value="1"/>
</dbReference>
<keyword evidence="5" id="KW-0067">ATP-binding</keyword>
<evidence type="ECO:0000256" key="4">
    <source>
        <dbReference type="ARBA" id="ARBA00022741"/>
    </source>
</evidence>
<dbReference type="STRING" id="580340.Tlie_1794"/>
<dbReference type="HOGENOM" id="CLU_000604_2_2_0"/>
<evidence type="ECO:0000256" key="5">
    <source>
        <dbReference type="ARBA" id="ARBA00022840"/>
    </source>
</evidence>
<dbReference type="PANTHER" id="PTHR43117">
    <property type="entry name" value="OSMOPROTECTANT IMPORT ATP-BINDING PROTEIN OSMV"/>
    <property type="match status" value="1"/>
</dbReference>
<dbReference type="Gene3D" id="3.10.580.10">
    <property type="entry name" value="CBS-domain"/>
    <property type="match status" value="1"/>
</dbReference>
<dbReference type="InterPro" id="IPR003593">
    <property type="entry name" value="AAA+_ATPase"/>
</dbReference>
<dbReference type="InterPro" id="IPR027417">
    <property type="entry name" value="P-loop_NTPase"/>
</dbReference>
<proteinExistence type="inferred from homology"/>
<dbReference type="FunFam" id="3.40.50.300:FF:000425">
    <property type="entry name" value="Probable ABC transporter, ATP-binding subunit"/>
    <property type="match status" value="1"/>
</dbReference>
<dbReference type="NCBIfam" id="TIGR01186">
    <property type="entry name" value="proV"/>
    <property type="match status" value="1"/>
</dbReference>
<dbReference type="Gene3D" id="3.40.50.300">
    <property type="entry name" value="P-loop containing nucleotide triphosphate hydrolases"/>
    <property type="match status" value="1"/>
</dbReference>
<dbReference type="InterPro" id="IPR017871">
    <property type="entry name" value="ABC_transporter-like_CS"/>
</dbReference>
<reference evidence="7 8" key="2">
    <citation type="journal article" date="2012" name="Stand. Genomic Sci.">
        <title>Genome sequence of the moderately thermophilic, amino-acid-degrading and sulfur-reducing bacterium Thermovirga lienii type strain (Cas60314(T)).</title>
        <authorList>
            <person name="Goker M."/>
            <person name="Saunders E."/>
            <person name="Lapidus A."/>
            <person name="Nolan M."/>
            <person name="Lucas S."/>
            <person name="Hammon N."/>
            <person name="Deshpande S."/>
            <person name="Cheng J.F."/>
            <person name="Han C."/>
            <person name="Tapia R."/>
            <person name="Goodwin L.A."/>
            <person name="Pitluck S."/>
            <person name="Liolios K."/>
            <person name="Mavromatis K."/>
            <person name="Pagani I."/>
            <person name="Ivanova N."/>
            <person name="Mikhailova N."/>
            <person name="Pati A."/>
            <person name="Chen A."/>
            <person name="Palaniappan K."/>
            <person name="Land M."/>
            <person name="Chang Y.J."/>
            <person name="Jeffries C.D."/>
            <person name="Brambilla E.M."/>
            <person name="Rohde M."/>
            <person name="Spring S."/>
            <person name="Detter J.C."/>
            <person name="Woyke T."/>
            <person name="Bristow J."/>
            <person name="Eisen J.A."/>
            <person name="Markowitz V."/>
            <person name="Hugenholtz P."/>
            <person name="Kyrpides N.C."/>
            <person name="Klenk H.P."/>
        </authorList>
    </citation>
    <scope>NUCLEOTIDE SEQUENCE [LARGE SCALE GENOMIC DNA]</scope>
    <source>
        <strain evidence="8">ATCC BAA-1197 / DSM 17291 / Cas60314</strain>
    </source>
</reference>
<dbReference type="SUPFAM" id="SSF54631">
    <property type="entry name" value="CBS-domain pair"/>
    <property type="match status" value="1"/>
</dbReference>
<dbReference type="PROSITE" id="PS50893">
    <property type="entry name" value="ABC_TRANSPORTER_2"/>
    <property type="match status" value="1"/>
</dbReference>
<dbReference type="GO" id="GO:0016887">
    <property type="term" value="F:ATP hydrolysis activity"/>
    <property type="evidence" value="ECO:0007669"/>
    <property type="project" value="InterPro"/>
</dbReference>
<evidence type="ECO:0000256" key="3">
    <source>
        <dbReference type="ARBA" id="ARBA00022737"/>
    </source>
</evidence>
<evidence type="ECO:0000256" key="2">
    <source>
        <dbReference type="ARBA" id="ARBA00022448"/>
    </source>
</evidence>
<organism evidence="7 8">
    <name type="scientific">Thermovirga lienii (strain ATCC BAA-1197 / DSM 17291 / Cas60314)</name>
    <dbReference type="NCBI Taxonomy" id="580340"/>
    <lineage>
        <taxon>Bacteria</taxon>
        <taxon>Thermotogati</taxon>
        <taxon>Synergistota</taxon>
        <taxon>Synergistia</taxon>
        <taxon>Synergistales</taxon>
        <taxon>Thermovirgaceae</taxon>
        <taxon>Thermovirga</taxon>
    </lineage>
</organism>
<dbReference type="SMART" id="SM00382">
    <property type="entry name" value="AAA"/>
    <property type="match status" value="1"/>
</dbReference>
<dbReference type="InterPro" id="IPR000644">
    <property type="entry name" value="CBS_dom"/>
</dbReference>
<protein>
    <submittedName>
        <fullName evidence="7">Glycine betaine/L-proline ABC transporter, ATPase subunit</fullName>
    </submittedName>
</protein>
<dbReference type="OrthoDB" id="9802264at2"/>
<keyword evidence="2" id="KW-0813">Transport</keyword>
<dbReference type="InterPro" id="IPR046342">
    <property type="entry name" value="CBS_dom_sf"/>
</dbReference>